<feature type="compositionally biased region" description="Low complexity" evidence="3">
    <location>
        <begin position="833"/>
        <end position="844"/>
    </location>
</feature>
<keyword evidence="2" id="KW-0479">Metal-binding</keyword>
<evidence type="ECO:0000259" key="4">
    <source>
        <dbReference type="PROSITE" id="PS50103"/>
    </source>
</evidence>
<organism evidence="5">
    <name type="scientific">Eutreptiella gymnastica</name>
    <dbReference type="NCBI Taxonomy" id="73025"/>
    <lineage>
        <taxon>Eukaryota</taxon>
        <taxon>Discoba</taxon>
        <taxon>Euglenozoa</taxon>
        <taxon>Euglenida</taxon>
        <taxon>Spirocuta</taxon>
        <taxon>Euglenophyceae</taxon>
        <taxon>Eutreptiales</taxon>
        <taxon>Eutreptiaceae</taxon>
        <taxon>Eutreptiella</taxon>
    </lineage>
</organism>
<keyword evidence="2" id="KW-0863">Zinc-finger</keyword>
<evidence type="ECO:0000313" key="5">
    <source>
        <dbReference type="EMBL" id="CAE0819250.1"/>
    </source>
</evidence>
<dbReference type="SMART" id="SM00320">
    <property type="entry name" value="WD40"/>
    <property type="match status" value="1"/>
</dbReference>
<name>A0A7S4LBX7_9EUGL</name>
<dbReference type="GO" id="GO:0008270">
    <property type="term" value="F:zinc ion binding"/>
    <property type="evidence" value="ECO:0007669"/>
    <property type="project" value="UniProtKB-KW"/>
</dbReference>
<evidence type="ECO:0000256" key="2">
    <source>
        <dbReference type="PROSITE-ProRule" id="PRU00723"/>
    </source>
</evidence>
<dbReference type="PROSITE" id="PS50082">
    <property type="entry name" value="WD_REPEATS_2"/>
    <property type="match status" value="1"/>
</dbReference>
<sequence>MPKRKKFTLTNFHKHVNSKSQPDTDKLAIDIKGWRVPLAVFSRIYSFLTHHDVKQAARVNKFFHVLSEQEDLWQDLFLRRAEFVFKEGTWKKFFNTDKDDKSTNWRLRFVELEKYLNKDESFYFIKNAHNGCKDRHNSDDRKSRLLTLTGVNNIQFALQGTETIPKCLVFSSSRPTVDGIPATLKVWSVNLLSQSPHPLRNEPFDLLYRGQHAGLEGMHNPSSYAVHQLGTREIKANVTKMFPVYTYFKEKENTWEYAAVCGDESGQVSFYTGLFGNDTTQNLVSSDIFKTDGKVVGLKCMQEERGFSGFKQAFGCGFNDSGHVYDLQTNKVICDFPHEEGTNTDSIDVSVGGTSFVLGQVQRKNNQQQQGVVRLFQMSPSGPSESFNQQVSMGPIKCVKFANLPNMDSGDCFALTSRDGLSVWDKRSGKVQLKYPTSAPLDQFCVVSSRSLIVCALGTDLLLWDMRGGRPIRRLTHYHGWCSSIACDPHQSTLGSNPTAGVIITGGTDGSVRLWQLNHLWHSNRGTADETRKRGPQARPDRADRGEKADGAAGRPNGLEGGGRGKGRFTSDGETGGRGGGRSRPDGHAAGDRGKGFGDAGRPKGEGKAEGRASSKKVGYAENWDQARAQPSENHAADAPAPSTRGRGSGAQQPQSQSGHRQQYQNKPGRPHGERRSNAQRPPAQSQPPAPGYTDPSAHGAVPAAPGPGGVANAAGPQPYRPPRGSAMTMPPPPPPVMAPTAAPQLAAYGAYSPAKMPPPPAPGQYPAPQLPLAPPPRVVPYPGYAAPQQSPMMPYGHSPYLPPPYYPSQMANAVPPPPQGPTPAYPPPPAYADPSRGLQATGVPQPPPPITGPLPPVCRYFEQGTCRFDTRCKNRHVVGPGSEILTAAYLPPEAPTAVAATSAEPVLSAAGPDQSEGRSQENESEVTQAPSEETSADS</sequence>
<feature type="compositionally biased region" description="Low complexity" evidence="3">
    <location>
        <begin position="650"/>
        <end position="665"/>
    </location>
</feature>
<dbReference type="SUPFAM" id="SSF50978">
    <property type="entry name" value="WD40 repeat-like"/>
    <property type="match status" value="1"/>
</dbReference>
<dbReference type="SUPFAM" id="SSF81383">
    <property type="entry name" value="F-box domain"/>
    <property type="match status" value="1"/>
</dbReference>
<dbReference type="InterPro" id="IPR000571">
    <property type="entry name" value="Znf_CCCH"/>
</dbReference>
<feature type="region of interest" description="Disordered" evidence="3">
    <location>
        <begin position="897"/>
        <end position="939"/>
    </location>
</feature>
<keyword evidence="1" id="KW-0853">WD repeat</keyword>
<dbReference type="Gene3D" id="2.130.10.10">
    <property type="entry name" value="YVTN repeat-like/Quinoprotein amine dehydrogenase"/>
    <property type="match status" value="1"/>
</dbReference>
<feature type="domain" description="C3H1-type" evidence="4">
    <location>
        <begin position="853"/>
        <end position="880"/>
    </location>
</feature>
<feature type="zinc finger region" description="C3H1-type" evidence="2">
    <location>
        <begin position="853"/>
        <end position="880"/>
    </location>
</feature>
<evidence type="ECO:0000256" key="3">
    <source>
        <dbReference type="SAM" id="MobiDB-lite"/>
    </source>
</evidence>
<feature type="compositionally biased region" description="Polar residues" evidence="3">
    <location>
        <begin position="926"/>
        <end position="939"/>
    </location>
</feature>
<proteinExistence type="predicted"/>
<feature type="compositionally biased region" description="Pro residues" evidence="3">
    <location>
        <begin position="845"/>
        <end position="856"/>
    </location>
</feature>
<dbReference type="EMBL" id="HBJA01087280">
    <property type="protein sequence ID" value="CAE0819250.1"/>
    <property type="molecule type" value="Transcribed_RNA"/>
</dbReference>
<feature type="compositionally biased region" description="Basic and acidic residues" evidence="3">
    <location>
        <begin position="583"/>
        <end position="613"/>
    </location>
</feature>
<dbReference type="InterPro" id="IPR036047">
    <property type="entry name" value="F-box-like_dom_sf"/>
</dbReference>
<evidence type="ECO:0000256" key="1">
    <source>
        <dbReference type="PROSITE-ProRule" id="PRU00221"/>
    </source>
</evidence>
<accession>A0A7S4LBX7</accession>
<feature type="repeat" description="WD" evidence="1">
    <location>
        <begin position="497"/>
        <end position="518"/>
    </location>
</feature>
<dbReference type="InterPro" id="IPR015943">
    <property type="entry name" value="WD40/YVTN_repeat-like_dom_sf"/>
</dbReference>
<keyword evidence="2" id="KW-0862">Zinc</keyword>
<dbReference type="InterPro" id="IPR036322">
    <property type="entry name" value="WD40_repeat_dom_sf"/>
</dbReference>
<dbReference type="InterPro" id="IPR001680">
    <property type="entry name" value="WD40_rpt"/>
</dbReference>
<protein>
    <recommendedName>
        <fullName evidence="4">C3H1-type domain-containing protein</fullName>
    </recommendedName>
</protein>
<feature type="region of interest" description="Disordered" evidence="3">
    <location>
        <begin position="809"/>
        <end position="856"/>
    </location>
</feature>
<feature type="compositionally biased region" description="Pro residues" evidence="3">
    <location>
        <begin position="756"/>
        <end position="772"/>
    </location>
</feature>
<feature type="region of interest" description="Disordered" evidence="3">
    <location>
        <begin position="525"/>
        <end position="772"/>
    </location>
</feature>
<dbReference type="Gene3D" id="1.20.1280.50">
    <property type="match status" value="1"/>
</dbReference>
<reference evidence="5" key="1">
    <citation type="submission" date="2021-01" db="EMBL/GenBank/DDBJ databases">
        <authorList>
            <person name="Corre E."/>
            <person name="Pelletier E."/>
            <person name="Niang G."/>
            <person name="Scheremetjew M."/>
            <person name="Finn R."/>
            <person name="Kale V."/>
            <person name="Holt S."/>
            <person name="Cochrane G."/>
            <person name="Meng A."/>
            <person name="Brown T."/>
            <person name="Cohen L."/>
        </authorList>
    </citation>
    <scope>NUCLEOTIDE SEQUENCE</scope>
    <source>
        <strain evidence="5">CCMP1594</strain>
    </source>
</reference>
<dbReference type="SMART" id="SM00356">
    <property type="entry name" value="ZnF_C3H1"/>
    <property type="match status" value="1"/>
</dbReference>
<feature type="compositionally biased region" description="Pro residues" evidence="3">
    <location>
        <begin position="815"/>
        <end position="832"/>
    </location>
</feature>
<dbReference type="PROSITE" id="PS50103">
    <property type="entry name" value="ZF_C3H1"/>
    <property type="match status" value="1"/>
</dbReference>
<dbReference type="AlphaFoldDB" id="A0A7S4LBX7"/>
<feature type="compositionally biased region" description="Basic and acidic residues" evidence="3">
    <location>
        <begin position="527"/>
        <end position="550"/>
    </location>
</feature>
<gene>
    <name evidence="5" type="ORF">EGYM00163_LOCUS30419</name>
</gene>